<dbReference type="SUPFAM" id="SSF74653">
    <property type="entry name" value="TolA/TonB C-terminal domain"/>
    <property type="match status" value="2"/>
</dbReference>
<evidence type="ECO:0000313" key="13">
    <source>
        <dbReference type="Proteomes" id="UP000449969"/>
    </source>
</evidence>
<organism evidence="12 13">
    <name type="scientific">Bradyrhizobium cajani</name>
    <dbReference type="NCBI Taxonomy" id="1928661"/>
    <lineage>
        <taxon>Bacteria</taxon>
        <taxon>Pseudomonadati</taxon>
        <taxon>Pseudomonadota</taxon>
        <taxon>Alphaproteobacteria</taxon>
        <taxon>Hyphomicrobiales</taxon>
        <taxon>Nitrobacteraceae</taxon>
        <taxon>Bradyrhizobium</taxon>
    </lineage>
</organism>
<evidence type="ECO:0000313" key="12">
    <source>
        <dbReference type="EMBL" id="MVT72769.1"/>
    </source>
</evidence>
<dbReference type="RefSeq" id="WP_157328771.1">
    <property type="nucleotide sequence ID" value="NZ_JANADL010000007.1"/>
</dbReference>
<keyword evidence="10" id="KW-0732">Signal</keyword>
<dbReference type="EMBL" id="WQNE01000003">
    <property type="protein sequence ID" value="MVT72769.1"/>
    <property type="molecule type" value="Genomic_DNA"/>
</dbReference>
<keyword evidence="9" id="KW-0472">Membrane</keyword>
<dbReference type="GO" id="GO:0055085">
    <property type="term" value="P:transmembrane transport"/>
    <property type="evidence" value="ECO:0007669"/>
    <property type="project" value="InterPro"/>
</dbReference>
<evidence type="ECO:0000256" key="8">
    <source>
        <dbReference type="ARBA" id="ARBA00022989"/>
    </source>
</evidence>
<evidence type="ECO:0000256" key="3">
    <source>
        <dbReference type="ARBA" id="ARBA00022448"/>
    </source>
</evidence>
<feature type="domain" description="TonB C-terminal" evidence="11">
    <location>
        <begin position="146"/>
        <end position="241"/>
    </location>
</feature>
<dbReference type="PANTHER" id="PTHR33446:SF2">
    <property type="entry name" value="PROTEIN TONB"/>
    <property type="match status" value="1"/>
</dbReference>
<dbReference type="Gene3D" id="3.30.1150.10">
    <property type="match status" value="2"/>
</dbReference>
<keyword evidence="5" id="KW-0997">Cell inner membrane</keyword>
<keyword evidence="3" id="KW-0813">Transport</keyword>
<dbReference type="Pfam" id="PF13103">
    <property type="entry name" value="TonB_2"/>
    <property type="match status" value="2"/>
</dbReference>
<evidence type="ECO:0000256" key="10">
    <source>
        <dbReference type="SAM" id="SignalP"/>
    </source>
</evidence>
<evidence type="ECO:0000256" key="4">
    <source>
        <dbReference type="ARBA" id="ARBA00022475"/>
    </source>
</evidence>
<evidence type="ECO:0000259" key="11">
    <source>
        <dbReference type="PROSITE" id="PS52015"/>
    </source>
</evidence>
<comment type="subcellular location">
    <subcellularLocation>
        <location evidence="1">Cell inner membrane</location>
        <topology evidence="1">Single-pass membrane protein</topology>
        <orientation evidence="1">Periplasmic side</orientation>
    </subcellularLocation>
</comment>
<dbReference type="PANTHER" id="PTHR33446">
    <property type="entry name" value="PROTEIN TONB-RELATED"/>
    <property type="match status" value="1"/>
</dbReference>
<keyword evidence="13" id="KW-1185">Reference proteome</keyword>
<feature type="domain" description="TonB C-terminal" evidence="11">
    <location>
        <begin position="31"/>
        <end position="128"/>
    </location>
</feature>
<dbReference type="GO" id="GO:0098797">
    <property type="term" value="C:plasma membrane protein complex"/>
    <property type="evidence" value="ECO:0007669"/>
    <property type="project" value="TreeGrafter"/>
</dbReference>
<evidence type="ECO:0000256" key="7">
    <source>
        <dbReference type="ARBA" id="ARBA00022927"/>
    </source>
</evidence>
<keyword evidence="4" id="KW-1003">Cell membrane</keyword>
<keyword evidence="6" id="KW-0812">Transmembrane</keyword>
<keyword evidence="7" id="KW-0653">Protein transport</keyword>
<evidence type="ECO:0000256" key="5">
    <source>
        <dbReference type="ARBA" id="ARBA00022519"/>
    </source>
</evidence>
<feature type="chain" id="PRO_5032873659" evidence="10">
    <location>
        <begin position="23"/>
        <end position="266"/>
    </location>
</feature>
<evidence type="ECO:0000256" key="9">
    <source>
        <dbReference type="ARBA" id="ARBA00023136"/>
    </source>
</evidence>
<dbReference type="GO" id="GO:0031992">
    <property type="term" value="F:energy transducer activity"/>
    <property type="evidence" value="ECO:0007669"/>
    <property type="project" value="TreeGrafter"/>
</dbReference>
<evidence type="ECO:0000256" key="2">
    <source>
        <dbReference type="ARBA" id="ARBA00006555"/>
    </source>
</evidence>
<dbReference type="NCBIfam" id="TIGR01352">
    <property type="entry name" value="tonB_Cterm"/>
    <property type="match status" value="2"/>
</dbReference>
<feature type="signal peptide" evidence="10">
    <location>
        <begin position="1"/>
        <end position="22"/>
    </location>
</feature>
<dbReference type="InterPro" id="IPR051045">
    <property type="entry name" value="TonB-dependent_transducer"/>
</dbReference>
<keyword evidence="8" id="KW-1133">Transmembrane helix</keyword>
<dbReference type="InterPro" id="IPR037682">
    <property type="entry name" value="TonB_C"/>
</dbReference>
<protein>
    <submittedName>
        <fullName evidence="12">TonB family protein</fullName>
    </submittedName>
</protein>
<dbReference type="AlphaFoldDB" id="A0A844T8L6"/>
<dbReference type="OrthoDB" id="8215632at2"/>
<sequence>MPMKFPLLAALLGLLTAFPSHAQTDAPNDNVKAWKMRLRAHIASRTQFPPAAMGQTGEAKVTFVMDRSGKLISRTLVESTGSPPLDAAALAIVERAQPFPEAPAELTEPSFSFTVPIVFSGRQFQIPPSGLVTVAPVPASTVPDAMATWRKAVTEHVWRNRGFPPGAIGQRGDAGVTFVVDRSGKLISRALVESTGSRLLDTAALAMVERAAPFPKPPPEANDDLQRVTVLMTLDGTMPKGQSNASSWVEDEAKLKTKLNSVCRGC</sequence>
<dbReference type="InterPro" id="IPR006260">
    <property type="entry name" value="TonB/TolA_C"/>
</dbReference>
<evidence type="ECO:0000256" key="1">
    <source>
        <dbReference type="ARBA" id="ARBA00004383"/>
    </source>
</evidence>
<comment type="caution">
    <text evidence="12">The sequence shown here is derived from an EMBL/GenBank/DDBJ whole genome shotgun (WGS) entry which is preliminary data.</text>
</comment>
<name>A0A844T8L6_9BRAD</name>
<gene>
    <name evidence="12" type="ORF">GPL20_06540</name>
</gene>
<dbReference type="PROSITE" id="PS52015">
    <property type="entry name" value="TONB_CTD"/>
    <property type="match status" value="2"/>
</dbReference>
<dbReference type="GO" id="GO:0015031">
    <property type="term" value="P:protein transport"/>
    <property type="evidence" value="ECO:0007669"/>
    <property type="project" value="UniProtKB-KW"/>
</dbReference>
<comment type="similarity">
    <text evidence="2">Belongs to the TonB family.</text>
</comment>
<proteinExistence type="inferred from homology"/>
<accession>A0A844T8L6</accession>
<dbReference type="Proteomes" id="UP000449969">
    <property type="component" value="Unassembled WGS sequence"/>
</dbReference>
<evidence type="ECO:0000256" key="6">
    <source>
        <dbReference type="ARBA" id="ARBA00022692"/>
    </source>
</evidence>
<reference evidence="12 13" key="1">
    <citation type="submission" date="2019-12" db="EMBL/GenBank/DDBJ databases">
        <title>Draft genome sequences Bradyrhizobium cajani AMBPC1010, Bradyrhizobium pachyrhizi AMBPC1040 and Bradyrhizobium yuanmingense ALSPC3051, three plant growth promoting strains isolated from nodules of Cajanus cajan L. in Dominican Republic.</title>
        <authorList>
            <person name="Flores-Felix J.D."/>
            <person name="Araujo J."/>
            <person name="Diaz-Alcantara C."/>
            <person name="Gonzalez-Andres F."/>
            <person name="Velazquez E."/>
        </authorList>
    </citation>
    <scope>NUCLEOTIDE SEQUENCE [LARGE SCALE GENOMIC DNA]</scope>
    <source>
        <strain evidence="12 13">1010</strain>
    </source>
</reference>